<dbReference type="AlphaFoldDB" id="A0A9P0Q0B5"/>
<proteinExistence type="predicted"/>
<evidence type="ECO:0000313" key="1">
    <source>
        <dbReference type="EMBL" id="CAH2005807.1"/>
    </source>
</evidence>
<dbReference type="EMBL" id="CAKOFQ010007658">
    <property type="protein sequence ID" value="CAH2005807.1"/>
    <property type="molecule type" value="Genomic_DNA"/>
</dbReference>
<accession>A0A9P0Q0B5</accession>
<name>A0A9P0Q0B5_ACAOB</name>
<organism evidence="1 2">
    <name type="scientific">Acanthoscelides obtectus</name>
    <name type="common">Bean weevil</name>
    <name type="synonym">Bruchus obtectus</name>
    <dbReference type="NCBI Taxonomy" id="200917"/>
    <lineage>
        <taxon>Eukaryota</taxon>
        <taxon>Metazoa</taxon>
        <taxon>Ecdysozoa</taxon>
        <taxon>Arthropoda</taxon>
        <taxon>Hexapoda</taxon>
        <taxon>Insecta</taxon>
        <taxon>Pterygota</taxon>
        <taxon>Neoptera</taxon>
        <taxon>Endopterygota</taxon>
        <taxon>Coleoptera</taxon>
        <taxon>Polyphaga</taxon>
        <taxon>Cucujiformia</taxon>
        <taxon>Chrysomeloidea</taxon>
        <taxon>Chrysomelidae</taxon>
        <taxon>Bruchinae</taxon>
        <taxon>Bruchini</taxon>
        <taxon>Acanthoscelides</taxon>
    </lineage>
</organism>
<sequence>MGEEGFKTDDVRIPMVEKGVSVRKEVPGRKRQWISSSEDSPKIKTLGRIIVFRRSNLRNDKPDCCWDVNKSPRRKFRDRIDFLTVEDLAWDGSNRVIYENTWR</sequence>
<evidence type="ECO:0000313" key="2">
    <source>
        <dbReference type="Proteomes" id="UP001152888"/>
    </source>
</evidence>
<reference evidence="1" key="1">
    <citation type="submission" date="2022-03" db="EMBL/GenBank/DDBJ databases">
        <authorList>
            <person name="Sayadi A."/>
        </authorList>
    </citation>
    <scope>NUCLEOTIDE SEQUENCE</scope>
</reference>
<keyword evidence="2" id="KW-1185">Reference proteome</keyword>
<protein>
    <submittedName>
        <fullName evidence="1">Uncharacterized protein</fullName>
    </submittedName>
</protein>
<comment type="caution">
    <text evidence="1">The sequence shown here is derived from an EMBL/GenBank/DDBJ whole genome shotgun (WGS) entry which is preliminary data.</text>
</comment>
<gene>
    <name evidence="1" type="ORF">ACAOBT_LOCUS28751</name>
</gene>
<dbReference type="Proteomes" id="UP001152888">
    <property type="component" value="Unassembled WGS sequence"/>
</dbReference>